<keyword evidence="2" id="KW-1185">Reference proteome</keyword>
<dbReference type="Pfam" id="PF19742">
    <property type="entry name" value="DUF6231"/>
    <property type="match status" value="1"/>
</dbReference>
<dbReference type="RefSeq" id="WP_095617088.1">
    <property type="nucleotide sequence ID" value="NZ_NSKD01000002.1"/>
</dbReference>
<sequence>MATDANGYNPEQDLTMILAHYQPTSVVHSAGLAEQCLQEWPERPAEAECLRLPFEDPNSAFPLPRLFDLALVTDTLEELPQQQGQKLLGQLRNMGATRIAVYVRDGSPWRFQDFIGMGFTRLYHYTDPVNATLFAYDLDTYNYVREWNNPENWANPEMWDKARW</sequence>
<dbReference type="OrthoDB" id="5609094at2"/>
<protein>
    <submittedName>
        <fullName evidence="1">Uncharacterized protein</fullName>
    </submittedName>
</protein>
<proteinExistence type="predicted"/>
<dbReference type="InterPro" id="IPR046199">
    <property type="entry name" value="DUF6231"/>
</dbReference>
<dbReference type="EMBL" id="NSKD01000002">
    <property type="protein sequence ID" value="PAU81366.1"/>
    <property type="molecule type" value="Genomic_DNA"/>
</dbReference>
<gene>
    <name evidence="1" type="ORF">CK501_07430</name>
</gene>
<dbReference type="AlphaFoldDB" id="A0A2A2F7G1"/>
<evidence type="ECO:0000313" key="2">
    <source>
        <dbReference type="Proteomes" id="UP000218896"/>
    </source>
</evidence>
<name>A0A2A2F7G1_9GAMM</name>
<organism evidence="1 2">
    <name type="scientific">Halovibrio salipaludis</name>
    <dbReference type="NCBI Taxonomy" id="2032626"/>
    <lineage>
        <taxon>Bacteria</taxon>
        <taxon>Pseudomonadati</taxon>
        <taxon>Pseudomonadota</taxon>
        <taxon>Gammaproteobacteria</taxon>
        <taxon>Oceanospirillales</taxon>
        <taxon>Halomonadaceae</taxon>
        <taxon>Halovibrio</taxon>
    </lineage>
</organism>
<reference evidence="1 2" key="1">
    <citation type="submission" date="2017-08" db="EMBL/GenBank/DDBJ databases">
        <title>Halovibrio sewagensis sp. nov., isolated from wastewater of high salinity.</title>
        <authorList>
            <person name="Dong X."/>
            <person name="Zhang G."/>
        </authorList>
    </citation>
    <scope>NUCLEOTIDE SEQUENCE [LARGE SCALE GENOMIC DNA]</scope>
    <source>
        <strain evidence="1 2">YL5-2</strain>
    </source>
</reference>
<dbReference type="Proteomes" id="UP000218896">
    <property type="component" value="Unassembled WGS sequence"/>
</dbReference>
<comment type="caution">
    <text evidence="1">The sequence shown here is derived from an EMBL/GenBank/DDBJ whole genome shotgun (WGS) entry which is preliminary data.</text>
</comment>
<accession>A0A2A2F7G1</accession>
<evidence type="ECO:0000313" key="1">
    <source>
        <dbReference type="EMBL" id="PAU81366.1"/>
    </source>
</evidence>